<keyword evidence="2" id="KW-1133">Transmembrane helix</keyword>
<feature type="transmembrane region" description="Helical" evidence="2">
    <location>
        <begin position="217"/>
        <end position="239"/>
    </location>
</feature>
<feature type="transmembrane region" description="Helical" evidence="2">
    <location>
        <begin position="44"/>
        <end position="62"/>
    </location>
</feature>
<accession>A0ABW2C1F1</accession>
<feature type="transmembrane region" description="Helical" evidence="2">
    <location>
        <begin position="18"/>
        <end position="38"/>
    </location>
</feature>
<evidence type="ECO:0000259" key="3">
    <source>
        <dbReference type="SMART" id="SM00460"/>
    </source>
</evidence>
<dbReference type="Proteomes" id="UP001596337">
    <property type="component" value="Unassembled WGS sequence"/>
</dbReference>
<feature type="transmembrane region" description="Helical" evidence="2">
    <location>
        <begin position="179"/>
        <end position="196"/>
    </location>
</feature>
<feature type="transmembrane region" description="Helical" evidence="2">
    <location>
        <begin position="689"/>
        <end position="708"/>
    </location>
</feature>
<feature type="transmembrane region" description="Helical" evidence="2">
    <location>
        <begin position="126"/>
        <end position="145"/>
    </location>
</feature>
<dbReference type="Pfam" id="PF01841">
    <property type="entry name" value="Transglut_core"/>
    <property type="match status" value="1"/>
</dbReference>
<reference evidence="5" key="1">
    <citation type="journal article" date="2019" name="Int. J. Syst. Evol. Microbiol.">
        <title>The Global Catalogue of Microorganisms (GCM) 10K type strain sequencing project: providing services to taxonomists for standard genome sequencing and annotation.</title>
        <authorList>
            <consortium name="The Broad Institute Genomics Platform"/>
            <consortium name="The Broad Institute Genome Sequencing Center for Infectious Disease"/>
            <person name="Wu L."/>
            <person name="Ma J."/>
        </authorList>
    </citation>
    <scope>NUCLEOTIDE SEQUENCE [LARGE SCALE GENOMIC DNA]</scope>
    <source>
        <strain evidence="5">KCTC 32255</strain>
    </source>
</reference>
<dbReference type="InterPro" id="IPR038765">
    <property type="entry name" value="Papain-like_cys_pep_sf"/>
</dbReference>
<name>A0ABW2C1F1_9PSEU</name>
<feature type="transmembrane region" description="Helical" evidence="2">
    <location>
        <begin position="152"/>
        <end position="173"/>
    </location>
</feature>
<proteinExistence type="predicted"/>
<sequence>MSQPAPARRGQHDWAGSIIAPAAAGVATVCSATALTGVIKGWSWLSYVIVAVVLVVCTGLALRSLRTPALVVGLGQILVLLLLVTGMFTSSGILAIIPGPAAFAELNEVLTAAGGQIRTSLPPVTASTPILCLATIGIGLVAVLVDTVAVTVAAPAASGLVLLCLYAVPASLADELLPWWTFVLGAGTFAVLIALDSGHRHRGWQGRHGRQHPSERVAMASTPSIVVSVAIVCGLLAGATVTTIGTVGQLPFNSGGGNRGPTAAGLGLQPFTELQGLLNQQSDIELFRVRGLEDDERLMRAFTLDTYAPNEGWRLRPGPMPAGVVANDRLPRAAGDNVGQPRTIRIEPVRWRDVWLPIYGKPRQITGIDDSWYYDQVSGTIYTERARRPPPYTVMSSLAQPTKDQLSGVTADTGQIPALYSTPPPIDPRVRRLTDRIVAGETTTYGKAQALWRYFIDDGDFTYDTETASNAGTNALAHFLLEGKRGYCAQFASAMAVMLRSEGIGARVAIGFTAGKRMNGYNSISTKDAHAWAEVYFGPNHGWVAFDPTPLDDGRGVVPDYLDDDTSSSSNGGPQERASGQDQRDNTPTPTPEPPEQADTRQAEDDTVSLARAPDWVRWPVLLLVLLATWMTVATVFVVRRTSELRSQPDSDTSSPLVRRLARARWWLPPATAAGWLLSIALVGWMASWLLAIALLLVTGALVAPALLREYHRGGRLHDILLGRPDAASAAWRELLDELADRGTPVAEAETVRETARRLASDYALDDEGQRHLDTIVRVLERSWYSGRTDVDPELAAAFEGLRTSVNDAAPLSWQGKLLPTSVMSGLPGRKD</sequence>
<dbReference type="InterPro" id="IPR025403">
    <property type="entry name" value="TgpA-like_C"/>
</dbReference>
<dbReference type="EMBL" id="JBHSXX010000001">
    <property type="protein sequence ID" value="MFC6868323.1"/>
    <property type="molecule type" value="Genomic_DNA"/>
</dbReference>
<evidence type="ECO:0000313" key="5">
    <source>
        <dbReference type="Proteomes" id="UP001596337"/>
    </source>
</evidence>
<dbReference type="SUPFAM" id="SSF54001">
    <property type="entry name" value="Cysteine proteinases"/>
    <property type="match status" value="1"/>
</dbReference>
<evidence type="ECO:0000256" key="2">
    <source>
        <dbReference type="SAM" id="Phobius"/>
    </source>
</evidence>
<keyword evidence="2" id="KW-0472">Membrane</keyword>
<keyword evidence="5" id="KW-1185">Reference proteome</keyword>
<dbReference type="Gene3D" id="3.10.620.30">
    <property type="match status" value="1"/>
</dbReference>
<dbReference type="InterPro" id="IPR021878">
    <property type="entry name" value="TgpA_N"/>
</dbReference>
<feature type="transmembrane region" description="Helical" evidence="2">
    <location>
        <begin position="666"/>
        <end position="683"/>
    </location>
</feature>
<feature type="domain" description="Transglutaminase-like" evidence="3">
    <location>
        <begin position="480"/>
        <end position="550"/>
    </location>
</feature>
<evidence type="ECO:0000256" key="1">
    <source>
        <dbReference type="SAM" id="MobiDB-lite"/>
    </source>
</evidence>
<feature type="transmembrane region" description="Helical" evidence="2">
    <location>
        <begin position="69"/>
        <end position="97"/>
    </location>
</feature>
<comment type="caution">
    <text evidence="4">The sequence shown here is derived from an EMBL/GenBank/DDBJ whole genome shotgun (WGS) entry which is preliminary data.</text>
</comment>
<gene>
    <name evidence="4" type="ORF">ACFQGD_14360</name>
</gene>
<evidence type="ECO:0000313" key="4">
    <source>
        <dbReference type="EMBL" id="MFC6868323.1"/>
    </source>
</evidence>
<dbReference type="RefSeq" id="WP_345398362.1">
    <property type="nucleotide sequence ID" value="NZ_BAABLA010000028.1"/>
</dbReference>
<protein>
    <submittedName>
        <fullName evidence="4">DUF3488 and transglutaminase-like domain-containing protein</fullName>
    </submittedName>
</protein>
<keyword evidence="2" id="KW-0812">Transmembrane</keyword>
<feature type="region of interest" description="Disordered" evidence="1">
    <location>
        <begin position="555"/>
        <end position="607"/>
    </location>
</feature>
<dbReference type="PANTHER" id="PTHR42736">
    <property type="entry name" value="PROTEIN-GLUTAMINE GAMMA-GLUTAMYLTRANSFERASE"/>
    <property type="match status" value="1"/>
</dbReference>
<dbReference type="InterPro" id="IPR002931">
    <property type="entry name" value="Transglutaminase-like"/>
</dbReference>
<organism evidence="4 5">
    <name type="scientific">Haloechinothrix salitolerans</name>
    <dbReference type="NCBI Taxonomy" id="926830"/>
    <lineage>
        <taxon>Bacteria</taxon>
        <taxon>Bacillati</taxon>
        <taxon>Actinomycetota</taxon>
        <taxon>Actinomycetes</taxon>
        <taxon>Pseudonocardiales</taxon>
        <taxon>Pseudonocardiaceae</taxon>
        <taxon>Haloechinothrix</taxon>
    </lineage>
</organism>
<dbReference type="SMART" id="SM00460">
    <property type="entry name" value="TGc"/>
    <property type="match status" value="1"/>
</dbReference>
<dbReference type="Pfam" id="PF13559">
    <property type="entry name" value="DUF4129"/>
    <property type="match status" value="1"/>
</dbReference>
<dbReference type="Pfam" id="PF11992">
    <property type="entry name" value="TgpA_N"/>
    <property type="match status" value="1"/>
</dbReference>
<dbReference type="PANTHER" id="PTHR42736:SF1">
    <property type="entry name" value="PROTEIN-GLUTAMINE GAMMA-GLUTAMYLTRANSFERASE"/>
    <property type="match status" value="1"/>
</dbReference>
<feature type="compositionally biased region" description="Polar residues" evidence="1">
    <location>
        <begin position="567"/>
        <end position="581"/>
    </location>
</feature>
<dbReference type="InterPro" id="IPR052901">
    <property type="entry name" value="Bact_TGase-like"/>
</dbReference>
<feature type="transmembrane region" description="Helical" evidence="2">
    <location>
        <begin position="616"/>
        <end position="639"/>
    </location>
</feature>